<feature type="region of interest" description="Disordered" evidence="11">
    <location>
        <begin position="168"/>
        <end position="219"/>
    </location>
</feature>
<dbReference type="EMBL" id="JASCZI010181322">
    <property type="protein sequence ID" value="MED6181830.1"/>
    <property type="molecule type" value="Genomic_DNA"/>
</dbReference>
<dbReference type="CDD" id="cd00086">
    <property type="entry name" value="homeodomain"/>
    <property type="match status" value="1"/>
</dbReference>
<evidence type="ECO:0000256" key="3">
    <source>
        <dbReference type="ARBA" id="ARBA00023015"/>
    </source>
</evidence>
<keyword evidence="6" id="KW-0804">Transcription</keyword>
<dbReference type="Pfam" id="PF00046">
    <property type="entry name" value="Homeodomain"/>
    <property type="match status" value="1"/>
</dbReference>
<dbReference type="InterPro" id="IPR001356">
    <property type="entry name" value="HD"/>
</dbReference>
<reference evidence="13 14" key="1">
    <citation type="journal article" date="2023" name="Plants (Basel)">
        <title>Bridging the Gap: Combining Genomics and Transcriptomics Approaches to Understand Stylosanthes scabra, an Orphan Legume from the Brazilian Caatinga.</title>
        <authorList>
            <person name="Ferreira-Neto J.R.C."/>
            <person name="da Silva M.D."/>
            <person name="Binneck E."/>
            <person name="de Melo N.F."/>
            <person name="da Silva R.H."/>
            <person name="de Melo A.L.T.M."/>
            <person name="Pandolfi V."/>
            <person name="Bustamante F.O."/>
            <person name="Brasileiro-Vidal A.C."/>
            <person name="Benko-Iseppon A.M."/>
        </authorList>
    </citation>
    <scope>NUCLEOTIDE SEQUENCE [LARGE SCALE GENOMIC DNA]</scope>
    <source>
        <tissue evidence="13">Leaves</tissue>
    </source>
</reference>
<evidence type="ECO:0000256" key="8">
    <source>
        <dbReference type="ARBA" id="ARBA00024040"/>
    </source>
</evidence>
<comment type="caution">
    <text evidence="13">The sequence shown here is derived from an EMBL/GenBank/DDBJ whole genome shotgun (WGS) entry which is preliminary data.</text>
</comment>
<name>A0ABU6W7B3_9FABA</name>
<evidence type="ECO:0000256" key="5">
    <source>
        <dbReference type="ARBA" id="ARBA00023155"/>
    </source>
</evidence>
<organism evidence="13 14">
    <name type="scientific">Stylosanthes scabra</name>
    <dbReference type="NCBI Taxonomy" id="79078"/>
    <lineage>
        <taxon>Eukaryota</taxon>
        <taxon>Viridiplantae</taxon>
        <taxon>Streptophyta</taxon>
        <taxon>Embryophyta</taxon>
        <taxon>Tracheophyta</taxon>
        <taxon>Spermatophyta</taxon>
        <taxon>Magnoliopsida</taxon>
        <taxon>eudicotyledons</taxon>
        <taxon>Gunneridae</taxon>
        <taxon>Pentapetalae</taxon>
        <taxon>rosids</taxon>
        <taxon>fabids</taxon>
        <taxon>Fabales</taxon>
        <taxon>Fabaceae</taxon>
        <taxon>Papilionoideae</taxon>
        <taxon>50 kb inversion clade</taxon>
        <taxon>dalbergioids sensu lato</taxon>
        <taxon>Dalbergieae</taxon>
        <taxon>Pterocarpus clade</taxon>
        <taxon>Stylosanthes</taxon>
    </lineage>
</organism>
<keyword evidence="7 9" id="KW-0539">Nucleus</keyword>
<dbReference type="PROSITE" id="PS50071">
    <property type="entry name" value="HOMEOBOX_2"/>
    <property type="match status" value="1"/>
</dbReference>
<evidence type="ECO:0000256" key="7">
    <source>
        <dbReference type="ARBA" id="ARBA00023242"/>
    </source>
</evidence>
<keyword evidence="14" id="KW-1185">Reference proteome</keyword>
<dbReference type="InterPro" id="IPR044555">
    <property type="entry name" value="WUSCHEL-like"/>
</dbReference>
<proteinExistence type="inferred from homology"/>
<evidence type="ECO:0000256" key="10">
    <source>
        <dbReference type="RuleBase" id="RU000682"/>
    </source>
</evidence>
<feature type="domain" description="Homeobox" evidence="12">
    <location>
        <begin position="6"/>
        <end position="71"/>
    </location>
</feature>
<evidence type="ECO:0000256" key="6">
    <source>
        <dbReference type="ARBA" id="ARBA00023163"/>
    </source>
</evidence>
<comment type="similarity">
    <text evidence="8">Belongs to the WUS homeobox family.</text>
</comment>
<keyword evidence="3" id="KW-0805">Transcription regulation</keyword>
<protein>
    <submittedName>
        <fullName evidence="13">Wuschel- homeobox</fullName>
    </submittedName>
</protein>
<evidence type="ECO:0000256" key="9">
    <source>
        <dbReference type="PROSITE-ProRule" id="PRU00108"/>
    </source>
</evidence>
<evidence type="ECO:0000256" key="1">
    <source>
        <dbReference type="ARBA" id="ARBA00004123"/>
    </source>
</evidence>
<sequence length="219" mass="25295">MESGAGSSSSSRWNPTKEQISMLEEIYNQGVRTPNPKEIKEIMERLKVYGPIEGKNIFYWFQNHKARQRQRHKDQQQQLQLHHNHPYMNHFLHPISPPLSPVVRSQTYGLVQSEMGYYPNQQQNMAISPRTDQAVPRMMMPSQPISPMVIPRGPLSPRNVMYGQPMYEQQSGPRTLDLFPQHPTGTLAGRERQQQSHEPSNHSFIDFFTPNSGRGPPRP</sequence>
<evidence type="ECO:0000256" key="11">
    <source>
        <dbReference type="SAM" id="MobiDB-lite"/>
    </source>
</evidence>
<feature type="DNA-binding region" description="Homeobox" evidence="9">
    <location>
        <begin position="8"/>
        <end position="72"/>
    </location>
</feature>
<keyword evidence="2" id="KW-0217">Developmental protein</keyword>
<evidence type="ECO:0000313" key="13">
    <source>
        <dbReference type="EMBL" id="MED6181830.1"/>
    </source>
</evidence>
<dbReference type="InterPro" id="IPR009057">
    <property type="entry name" value="Homeodomain-like_sf"/>
</dbReference>
<keyword evidence="4 9" id="KW-0238">DNA-binding</keyword>
<accession>A0ABU6W7B3</accession>
<comment type="subcellular location">
    <subcellularLocation>
        <location evidence="1 9 10">Nucleus</location>
    </subcellularLocation>
</comment>
<dbReference type="PANTHER" id="PTHR45940:SF6">
    <property type="entry name" value="WUSCHEL-RELATED HOMEOBOX 2"/>
    <property type="match status" value="1"/>
</dbReference>
<dbReference type="Proteomes" id="UP001341840">
    <property type="component" value="Unassembled WGS sequence"/>
</dbReference>
<evidence type="ECO:0000259" key="12">
    <source>
        <dbReference type="PROSITE" id="PS50071"/>
    </source>
</evidence>
<dbReference type="PANTHER" id="PTHR45940">
    <property type="entry name" value="WUSCHEL-RELATED HOMEOBOX 1-RELATED"/>
    <property type="match status" value="1"/>
</dbReference>
<dbReference type="GO" id="GO:0003677">
    <property type="term" value="F:DNA binding"/>
    <property type="evidence" value="ECO:0007669"/>
    <property type="project" value="UniProtKB-KW"/>
</dbReference>
<evidence type="ECO:0000256" key="2">
    <source>
        <dbReference type="ARBA" id="ARBA00022473"/>
    </source>
</evidence>
<dbReference type="Gene3D" id="1.10.10.60">
    <property type="entry name" value="Homeodomain-like"/>
    <property type="match status" value="1"/>
</dbReference>
<dbReference type="SUPFAM" id="SSF46689">
    <property type="entry name" value="Homeodomain-like"/>
    <property type="match status" value="1"/>
</dbReference>
<gene>
    <name evidence="13" type="primary">WOX2_1</name>
    <name evidence="13" type="ORF">PIB30_023040</name>
</gene>
<evidence type="ECO:0000313" key="14">
    <source>
        <dbReference type="Proteomes" id="UP001341840"/>
    </source>
</evidence>
<evidence type="ECO:0000256" key="4">
    <source>
        <dbReference type="ARBA" id="ARBA00023125"/>
    </source>
</evidence>
<dbReference type="SMART" id="SM00389">
    <property type="entry name" value="HOX"/>
    <property type="match status" value="1"/>
</dbReference>
<keyword evidence="5 9" id="KW-0371">Homeobox</keyword>